<evidence type="ECO:0000313" key="2">
    <source>
        <dbReference type="Proteomes" id="UP001281147"/>
    </source>
</evidence>
<protein>
    <submittedName>
        <fullName evidence="1">Uncharacterized protein</fullName>
    </submittedName>
</protein>
<reference evidence="1" key="1">
    <citation type="submission" date="2023-07" db="EMBL/GenBank/DDBJ databases">
        <title>Black Yeasts Isolated from many extreme environments.</title>
        <authorList>
            <person name="Coleine C."/>
            <person name="Stajich J.E."/>
            <person name="Selbmann L."/>
        </authorList>
    </citation>
    <scope>NUCLEOTIDE SEQUENCE</scope>
    <source>
        <strain evidence="1">CCFEE 5714</strain>
    </source>
</reference>
<dbReference type="Proteomes" id="UP001281147">
    <property type="component" value="Unassembled WGS sequence"/>
</dbReference>
<gene>
    <name evidence="1" type="ORF">LTR37_002270</name>
</gene>
<name>A0ACC3NT77_9PEZI</name>
<proteinExistence type="predicted"/>
<organism evidence="1 2">
    <name type="scientific">Vermiconidia calcicola</name>
    <dbReference type="NCBI Taxonomy" id="1690605"/>
    <lineage>
        <taxon>Eukaryota</taxon>
        <taxon>Fungi</taxon>
        <taxon>Dikarya</taxon>
        <taxon>Ascomycota</taxon>
        <taxon>Pezizomycotina</taxon>
        <taxon>Dothideomycetes</taxon>
        <taxon>Dothideomycetidae</taxon>
        <taxon>Mycosphaerellales</taxon>
        <taxon>Extremaceae</taxon>
        <taxon>Vermiconidia</taxon>
    </lineage>
</organism>
<accession>A0ACC3NT77</accession>
<comment type="caution">
    <text evidence="1">The sequence shown here is derived from an EMBL/GenBank/DDBJ whole genome shotgun (WGS) entry which is preliminary data.</text>
</comment>
<dbReference type="EMBL" id="JAUTXU010000012">
    <property type="protein sequence ID" value="KAK3722699.1"/>
    <property type="molecule type" value="Genomic_DNA"/>
</dbReference>
<sequence length="257" mass="28388">MSSSLTFSSQVQTASSWRQSHPPHGLIAMLKNVNVPGNSVYHTQPWMNLGAEGHPVCVVGTKDNGRLSTCCQVTSFNNTPIEVKYPDPNNLMRQQYLSIGHHFTVPHSGQELLGLANGQKMLKQSYVHLDQFFEIETQYLESFYQNSKRLDGQSVGYLQAQFRDFIGGVIPRSRGRSPSPKGQNSRPSSPLGLRRFTPTSLGVPDVPPQLVTVRPVAPWFVTPPARNCAIKIVAPQTPTKHSGSTSNNWRQTARPAA</sequence>
<evidence type="ECO:0000313" key="1">
    <source>
        <dbReference type="EMBL" id="KAK3722699.1"/>
    </source>
</evidence>
<keyword evidence="2" id="KW-1185">Reference proteome</keyword>